<accession>A0A7S1FYM7</accession>
<keyword evidence="4 5" id="KW-0413">Isomerase</keyword>
<dbReference type="InterPro" id="IPR046357">
    <property type="entry name" value="PPIase_dom_sf"/>
</dbReference>
<evidence type="ECO:0000259" key="7">
    <source>
        <dbReference type="PROSITE" id="PS50059"/>
    </source>
</evidence>
<keyword evidence="3 5" id="KW-0697">Rotamase</keyword>
<feature type="domain" description="PPIase FKBP-type" evidence="7">
    <location>
        <begin position="187"/>
        <end position="273"/>
    </location>
</feature>
<evidence type="ECO:0000313" key="8">
    <source>
        <dbReference type="EMBL" id="CAD8897767.1"/>
    </source>
</evidence>
<evidence type="ECO:0000256" key="1">
    <source>
        <dbReference type="ARBA" id="ARBA00000971"/>
    </source>
</evidence>
<proteinExistence type="predicted"/>
<organism evidence="8">
    <name type="scientific">Corethron hystrix</name>
    <dbReference type="NCBI Taxonomy" id="216773"/>
    <lineage>
        <taxon>Eukaryota</taxon>
        <taxon>Sar</taxon>
        <taxon>Stramenopiles</taxon>
        <taxon>Ochrophyta</taxon>
        <taxon>Bacillariophyta</taxon>
        <taxon>Coscinodiscophyceae</taxon>
        <taxon>Corethrophycidae</taxon>
        <taxon>Corethrales</taxon>
        <taxon>Corethraceae</taxon>
        <taxon>Corethron</taxon>
    </lineage>
</organism>
<evidence type="ECO:0000256" key="5">
    <source>
        <dbReference type="PROSITE-ProRule" id="PRU00277"/>
    </source>
</evidence>
<feature type="signal peptide" evidence="6">
    <location>
        <begin position="1"/>
        <end position="22"/>
    </location>
</feature>
<keyword evidence="6" id="KW-0732">Signal</keyword>
<comment type="catalytic activity">
    <reaction evidence="1 5">
        <text>[protein]-peptidylproline (omega=180) = [protein]-peptidylproline (omega=0)</text>
        <dbReference type="Rhea" id="RHEA:16237"/>
        <dbReference type="Rhea" id="RHEA-COMP:10747"/>
        <dbReference type="Rhea" id="RHEA-COMP:10748"/>
        <dbReference type="ChEBI" id="CHEBI:83833"/>
        <dbReference type="ChEBI" id="CHEBI:83834"/>
        <dbReference type="EC" id="5.2.1.8"/>
    </reaction>
</comment>
<dbReference type="PROSITE" id="PS50059">
    <property type="entry name" value="FKBP_PPIASE"/>
    <property type="match status" value="1"/>
</dbReference>
<reference evidence="8" key="1">
    <citation type="submission" date="2021-01" db="EMBL/GenBank/DDBJ databases">
        <authorList>
            <person name="Corre E."/>
            <person name="Pelletier E."/>
            <person name="Niang G."/>
            <person name="Scheremetjew M."/>
            <person name="Finn R."/>
            <person name="Kale V."/>
            <person name="Holt S."/>
            <person name="Cochrane G."/>
            <person name="Meng A."/>
            <person name="Brown T."/>
            <person name="Cohen L."/>
        </authorList>
    </citation>
    <scope>NUCLEOTIDE SEQUENCE</scope>
    <source>
        <strain evidence="8">308</strain>
    </source>
</reference>
<protein>
    <recommendedName>
        <fullName evidence="2 5">peptidylprolyl isomerase</fullName>
        <ecNumber evidence="2 5">5.2.1.8</ecNumber>
    </recommendedName>
</protein>
<dbReference type="GO" id="GO:0003755">
    <property type="term" value="F:peptidyl-prolyl cis-trans isomerase activity"/>
    <property type="evidence" value="ECO:0007669"/>
    <property type="project" value="UniProtKB-KW"/>
</dbReference>
<sequence>MRNFAFLPAALALALGAASVESASDTAHSTEDLKVSMKQTMANQRNELSLDDKEIGMGTCRYEDQEWEENNKPMREQIMDAMEDAIDNIDKPSNYTEEEIREKLESMALKDPPGWETSYTNWGDELWEKTFGQPMYGMDPRETSRKFGRIWLRQMGQQDDVFSTKSGLMYRKLVSANETARGIETENDPVTYHYKAMWISGSQYDSSLHRDFPTRKRPYMCLDGVKEALLRMKEGDRWELFIPPHLGYGDKGFGGTIAPNSPLHIIVEMIEVLDEDPENPLDIYHLDLDIPWSGPGSVVNTPEVDPNAFMDDWDDL</sequence>
<evidence type="ECO:0000256" key="2">
    <source>
        <dbReference type="ARBA" id="ARBA00013194"/>
    </source>
</evidence>
<dbReference type="EMBL" id="HBFR01034222">
    <property type="protein sequence ID" value="CAD8897767.1"/>
    <property type="molecule type" value="Transcribed_RNA"/>
</dbReference>
<evidence type="ECO:0000256" key="4">
    <source>
        <dbReference type="ARBA" id="ARBA00023235"/>
    </source>
</evidence>
<dbReference type="PANTHER" id="PTHR43811">
    <property type="entry name" value="FKBP-TYPE PEPTIDYL-PROLYL CIS-TRANS ISOMERASE FKPA"/>
    <property type="match status" value="1"/>
</dbReference>
<dbReference type="SUPFAM" id="SSF54534">
    <property type="entry name" value="FKBP-like"/>
    <property type="match status" value="1"/>
</dbReference>
<name>A0A7S1FYM7_9STRA</name>
<evidence type="ECO:0000256" key="6">
    <source>
        <dbReference type="SAM" id="SignalP"/>
    </source>
</evidence>
<dbReference type="InterPro" id="IPR001179">
    <property type="entry name" value="PPIase_FKBP_dom"/>
</dbReference>
<dbReference type="AlphaFoldDB" id="A0A7S1FYM7"/>
<dbReference type="Pfam" id="PF00254">
    <property type="entry name" value="FKBP_C"/>
    <property type="match status" value="1"/>
</dbReference>
<dbReference type="PANTHER" id="PTHR43811:SF19">
    <property type="entry name" value="39 KDA FK506-BINDING NUCLEAR PROTEIN"/>
    <property type="match status" value="1"/>
</dbReference>
<feature type="chain" id="PRO_5030549549" description="peptidylprolyl isomerase" evidence="6">
    <location>
        <begin position="23"/>
        <end position="316"/>
    </location>
</feature>
<dbReference type="EC" id="5.2.1.8" evidence="2 5"/>
<gene>
    <name evidence="8" type="ORF">CHYS00102_LOCUS24981</name>
</gene>
<dbReference type="Gene3D" id="3.10.50.40">
    <property type="match status" value="1"/>
</dbReference>
<evidence type="ECO:0000256" key="3">
    <source>
        <dbReference type="ARBA" id="ARBA00023110"/>
    </source>
</evidence>